<organism evidence="2 3">
    <name type="scientific">Immersiella caudata</name>
    <dbReference type="NCBI Taxonomy" id="314043"/>
    <lineage>
        <taxon>Eukaryota</taxon>
        <taxon>Fungi</taxon>
        <taxon>Dikarya</taxon>
        <taxon>Ascomycota</taxon>
        <taxon>Pezizomycotina</taxon>
        <taxon>Sordariomycetes</taxon>
        <taxon>Sordariomycetidae</taxon>
        <taxon>Sordariales</taxon>
        <taxon>Lasiosphaeriaceae</taxon>
        <taxon>Immersiella</taxon>
    </lineage>
</organism>
<dbReference type="InterPro" id="IPR029062">
    <property type="entry name" value="Class_I_gatase-like"/>
</dbReference>
<accession>A0AA39WFP5</accession>
<dbReference type="SUPFAM" id="SSF52317">
    <property type="entry name" value="Class I glutamine amidotransferase-like"/>
    <property type="match status" value="1"/>
</dbReference>
<keyword evidence="3" id="KW-1185">Reference proteome</keyword>
<dbReference type="Proteomes" id="UP001175000">
    <property type="component" value="Unassembled WGS sequence"/>
</dbReference>
<evidence type="ECO:0000313" key="2">
    <source>
        <dbReference type="EMBL" id="KAK0614552.1"/>
    </source>
</evidence>
<name>A0AA39WFP5_9PEZI</name>
<reference evidence="2" key="1">
    <citation type="submission" date="2023-06" db="EMBL/GenBank/DDBJ databases">
        <title>Genome-scale phylogeny and comparative genomics of the fungal order Sordariales.</title>
        <authorList>
            <consortium name="Lawrence Berkeley National Laboratory"/>
            <person name="Hensen N."/>
            <person name="Bonometti L."/>
            <person name="Westerberg I."/>
            <person name="Brannstrom I.O."/>
            <person name="Guillou S."/>
            <person name="Cros-Aarteil S."/>
            <person name="Calhoun S."/>
            <person name="Haridas S."/>
            <person name="Kuo A."/>
            <person name="Mondo S."/>
            <person name="Pangilinan J."/>
            <person name="Riley R."/>
            <person name="Labutti K."/>
            <person name="Andreopoulos B."/>
            <person name="Lipzen A."/>
            <person name="Chen C."/>
            <person name="Yanf M."/>
            <person name="Daum C."/>
            <person name="Ng V."/>
            <person name="Clum A."/>
            <person name="Steindorff A."/>
            <person name="Ohm R."/>
            <person name="Martin F."/>
            <person name="Silar P."/>
            <person name="Natvig D."/>
            <person name="Lalanne C."/>
            <person name="Gautier V."/>
            <person name="Ament-Velasquez S.L."/>
            <person name="Kruys A."/>
            <person name="Hutchinson M.I."/>
            <person name="Powell A.J."/>
            <person name="Barry K."/>
            <person name="Miller A.N."/>
            <person name="Grigoriev I.V."/>
            <person name="Debuchy R."/>
            <person name="Gladieux P."/>
            <person name="Thoren M.H."/>
            <person name="Johannesson H."/>
        </authorList>
    </citation>
    <scope>NUCLEOTIDE SEQUENCE</scope>
    <source>
        <strain evidence="2">CBS 606.72</strain>
    </source>
</reference>
<feature type="domain" description="ThuA-like" evidence="1">
    <location>
        <begin position="14"/>
        <end position="252"/>
    </location>
</feature>
<gene>
    <name evidence="2" type="ORF">B0T14DRAFT_570480</name>
</gene>
<dbReference type="PANTHER" id="PTHR40469">
    <property type="entry name" value="SECRETED GLYCOSYL HYDROLASE"/>
    <property type="match status" value="1"/>
</dbReference>
<proteinExistence type="predicted"/>
<comment type="caution">
    <text evidence="2">The sequence shown here is derived from an EMBL/GenBank/DDBJ whole genome shotgun (WGS) entry which is preliminary data.</text>
</comment>
<dbReference type="EMBL" id="JAULSU010000006">
    <property type="protein sequence ID" value="KAK0614552.1"/>
    <property type="molecule type" value="Genomic_DNA"/>
</dbReference>
<dbReference type="Pfam" id="PF06283">
    <property type="entry name" value="ThuA"/>
    <property type="match status" value="1"/>
</dbReference>
<dbReference type="PANTHER" id="PTHR40469:SF2">
    <property type="entry name" value="GALACTOSE-BINDING DOMAIN-LIKE SUPERFAMILY PROTEIN"/>
    <property type="match status" value="1"/>
</dbReference>
<sequence length="491" mass="55781">MASQSQDPPASFEVLLFSRTLAYRHDSIPAGIKGTLPAITTLSATSQSSAQPFTVTPSEDPTLFSPTTLSRFAVIILLQCSGEFLNPSQLSALQYFVRSGGGVVAIHCASFAMESSPWYGNLIGAVFESHPPPSTQKMLVADEFHPIIKDSLGKNPGMKKKVSQGEREHEWEWEWKDEWYRFKGGNDEVLERLKKEGGRPLLTGGDLGRGNLLAWCREFEGGRSFYTSLGHFDEAYEDEGLMSQVLGGILWAAGRTHADREFSAWSSLAADERFPSHVLETNPPDTPWHELSASRQIQWTAQHPDSKWGWVVYKTTYRDQALNRNWETFKETLNATTRRDIASSDAPDIADKLDWVFVEDPELEGASLGELKRRFREFVRRELGKEEGTLEVLDWGSRYTHFIVVDQEALWSMMDADDLYKGHVRIVRGWADADPVGELEGVDEFGERLWDDEDWMKIHAMMLSLEFYNELENGENWWVWYRAPPAVLGSW</sequence>
<dbReference type="InterPro" id="IPR029010">
    <property type="entry name" value="ThuA-like"/>
</dbReference>
<evidence type="ECO:0000259" key="1">
    <source>
        <dbReference type="Pfam" id="PF06283"/>
    </source>
</evidence>
<dbReference type="AlphaFoldDB" id="A0AA39WFP5"/>
<dbReference type="Gene3D" id="3.40.50.880">
    <property type="match status" value="1"/>
</dbReference>
<evidence type="ECO:0000313" key="3">
    <source>
        <dbReference type="Proteomes" id="UP001175000"/>
    </source>
</evidence>
<protein>
    <submittedName>
        <fullName evidence="2">Trehalose utilization-domain-containing protein</fullName>
    </submittedName>
</protein>